<dbReference type="Gene3D" id="1.10.510.10">
    <property type="entry name" value="Transferase(Phosphotransferase) domain 1"/>
    <property type="match status" value="1"/>
</dbReference>
<dbReference type="InterPro" id="IPR008271">
    <property type="entry name" value="Ser/Thr_kinase_AS"/>
</dbReference>
<name>F2E4Q5_HORVV</name>
<dbReference type="PROSITE" id="PS50011">
    <property type="entry name" value="PROTEIN_KINASE_DOM"/>
    <property type="match status" value="1"/>
</dbReference>
<accession>F2E4Q5</accession>
<dbReference type="SMART" id="SM00220">
    <property type="entry name" value="S_TKc"/>
    <property type="match status" value="1"/>
</dbReference>
<evidence type="ECO:0000259" key="1">
    <source>
        <dbReference type="PROSITE" id="PS50011"/>
    </source>
</evidence>
<dbReference type="SUPFAM" id="SSF56112">
    <property type="entry name" value="Protein kinase-like (PK-like)"/>
    <property type="match status" value="1"/>
</dbReference>
<dbReference type="PROSITE" id="PS00108">
    <property type="entry name" value="PROTEIN_KINASE_ST"/>
    <property type="match status" value="1"/>
</dbReference>
<dbReference type="PANTHER" id="PTHR44167">
    <property type="entry name" value="OVARIAN-SPECIFIC SERINE/THREONINE-PROTEIN KINASE LOK-RELATED"/>
    <property type="match status" value="1"/>
</dbReference>
<protein>
    <submittedName>
        <fullName evidence="2">Predicted protein</fullName>
    </submittedName>
</protein>
<organism evidence="2">
    <name type="scientific">Hordeum vulgare subsp. vulgare</name>
    <name type="common">Domesticated barley</name>
    <dbReference type="NCBI Taxonomy" id="112509"/>
    <lineage>
        <taxon>Eukaryota</taxon>
        <taxon>Viridiplantae</taxon>
        <taxon>Streptophyta</taxon>
        <taxon>Embryophyta</taxon>
        <taxon>Tracheophyta</taxon>
        <taxon>Spermatophyta</taxon>
        <taxon>Magnoliopsida</taxon>
        <taxon>Liliopsida</taxon>
        <taxon>Poales</taxon>
        <taxon>Poaceae</taxon>
        <taxon>BOP clade</taxon>
        <taxon>Pooideae</taxon>
        <taxon>Triticodae</taxon>
        <taxon>Triticeae</taxon>
        <taxon>Hordeinae</taxon>
        <taxon>Hordeum</taxon>
    </lineage>
</organism>
<dbReference type="AlphaFoldDB" id="F2E4Q5"/>
<dbReference type="InterPro" id="IPR011009">
    <property type="entry name" value="Kinase-like_dom_sf"/>
</dbReference>
<proteinExistence type="evidence at transcript level"/>
<reference evidence="2" key="1">
    <citation type="journal article" date="2011" name="Plant Physiol.">
        <title>Comprehensive sequence analysis of 24,783 barley full-length cDNAs derived from 12 clone libraries.</title>
        <authorList>
            <person name="Matsumoto T."/>
            <person name="Tanaka T."/>
            <person name="Sakai H."/>
            <person name="Amano N."/>
            <person name="Kanamori H."/>
            <person name="Kurita K."/>
            <person name="Kikuta A."/>
            <person name="Kamiya K."/>
            <person name="Yamamoto M."/>
            <person name="Ikawa H."/>
            <person name="Fujii N."/>
            <person name="Hori K."/>
            <person name="Itoh T."/>
            <person name="Sato K."/>
        </authorList>
    </citation>
    <scope>NUCLEOTIDE SEQUENCE</scope>
    <source>
        <tissue evidence="2">Shoot and root</tissue>
    </source>
</reference>
<feature type="domain" description="Protein kinase" evidence="1">
    <location>
        <begin position="1"/>
        <end position="142"/>
    </location>
</feature>
<dbReference type="Pfam" id="PF00069">
    <property type="entry name" value="Pkinase"/>
    <property type="match status" value="1"/>
</dbReference>
<dbReference type="EMBL" id="AK371129">
    <property type="protein sequence ID" value="BAK02327.1"/>
    <property type="molecule type" value="mRNA"/>
</dbReference>
<dbReference type="GO" id="GO:0005524">
    <property type="term" value="F:ATP binding"/>
    <property type="evidence" value="ECO:0007669"/>
    <property type="project" value="InterPro"/>
</dbReference>
<sequence length="142" mass="16064">MEYLPGVDLMSFLRMQLDLSVADRKYLLTNILMGLKDCHESGVIHRDIKPQNIIVDVHTYQMKLIDFGLSLQTEKGSKVCRNKCGTVGYMAPEVFQRSYSEKSDIFSFGIIAHLLLMGSNPLKGKSYEETCLRSQAGKINLK</sequence>
<dbReference type="GO" id="GO:0004672">
    <property type="term" value="F:protein kinase activity"/>
    <property type="evidence" value="ECO:0007669"/>
    <property type="project" value="InterPro"/>
</dbReference>
<evidence type="ECO:0000313" key="2">
    <source>
        <dbReference type="EMBL" id="BAK02327.1"/>
    </source>
</evidence>
<dbReference type="InterPro" id="IPR000719">
    <property type="entry name" value="Prot_kinase_dom"/>
</dbReference>
<dbReference type="PANTHER" id="PTHR44167:SF18">
    <property type="entry name" value="PROTEIN KINASE DOMAIN-CONTAINING PROTEIN"/>
    <property type="match status" value="1"/>
</dbReference>